<keyword evidence="4" id="KW-0862">Zinc</keyword>
<evidence type="ECO:0000256" key="2">
    <source>
        <dbReference type="ARBA" id="ARBA00022578"/>
    </source>
</evidence>
<keyword evidence="2" id="KW-0815">Transposition</keyword>
<comment type="caution">
    <text evidence="11">The sequence shown here is derived from an EMBL/GenBank/DDBJ whole genome shotgun (WGS) entry which is preliminary data.</text>
</comment>
<comment type="similarity">
    <text evidence="1">In the C-terminal section; belongs to the transposase 35 family.</text>
</comment>
<name>A0AAP5I8D9_9CYAN</name>
<dbReference type="NCBIfam" id="NF040570">
    <property type="entry name" value="guided_TnpB"/>
    <property type="match status" value="1"/>
</dbReference>
<evidence type="ECO:0000256" key="3">
    <source>
        <dbReference type="ARBA" id="ARBA00022723"/>
    </source>
</evidence>
<feature type="domain" description="Probable transposase IS891/IS1136/IS1341" evidence="8">
    <location>
        <begin position="181"/>
        <end position="297"/>
    </location>
</feature>
<dbReference type="Pfam" id="PF01385">
    <property type="entry name" value="OrfB_IS605"/>
    <property type="match status" value="1"/>
</dbReference>
<feature type="domain" description="Transposase putative helix-turn-helix" evidence="10">
    <location>
        <begin position="1"/>
        <end position="47"/>
    </location>
</feature>
<keyword evidence="6" id="KW-0233">DNA recombination</keyword>
<dbReference type="InterPro" id="IPR021027">
    <property type="entry name" value="Transposase_put_HTH"/>
</dbReference>
<dbReference type="GO" id="GO:0046872">
    <property type="term" value="F:metal ion binding"/>
    <property type="evidence" value="ECO:0007669"/>
    <property type="project" value="UniProtKB-KW"/>
</dbReference>
<proteinExistence type="inferred from homology"/>
<keyword evidence="5" id="KW-0238">DNA-binding</keyword>
<accession>A0AAP5I8D9</accession>
<evidence type="ECO:0000256" key="1">
    <source>
        <dbReference type="ARBA" id="ARBA00008761"/>
    </source>
</evidence>
<organism evidence="11 12">
    <name type="scientific">Aetokthonos hydrillicola Thurmond2011</name>
    <dbReference type="NCBI Taxonomy" id="2712845"/>
    <lineage>
        <taxon>Bacteria</taxon>
        <taxon>Bacillati</taxon>
        <taxon>Cyanobacteriota</taxon>
        <taxon>Cyanophyceae</taxon>
        <taxon>Nostocales</taxon>
        <taxon>Hapalosiphonaceae</taxon>
        <taxon>Aetokthonos</taxon>
    </lineage>
</organism>
<evidence type="ECO:0000256" key="5">
    <source>
        <dbReference type="ARBA" id="ARBA00023125"/>
    </source>
</evidence>
<dbReference type="RefSeq" id="WP_208346177.1">
    <property type="nucleotide sequence ID" value="NZ_CAWQFN010000923.1"/>
</dbReference>
<evidence type="ECO:0000256" key="7">
    <source>
        <dbReference type="SAM" id="MobiDB-lite"/>
    </source>
</evidence>
<dbReference type="GO" id="GO:0006310">
    <property type="term" value="P:DNA recombination"/>
    <property type="evidence" value="ECO:0007669"/>
    <property type="project" value="UniProtKB-KW"/>
</dbReference>
<evidence type="ECO:0000259" key="10">
    <source>
        <dbReference type="Pfam" id="PF12323"/>
    </source>
</evidence>
<dbReference type="Pfam" id="PF07282">
    <property type="entry name" value="Cas12f1-like_TNB"/>
    <property type="match status" value="1"/>
</dbReference>
<evidence type="ECO:0000256" key="4">
    <source>
        <dbReference type="ARBA" id="ARBA00022833"/>
    </source>
</evidence>
<reference evidence="12" key="1">
    <citation type="journal article" date="2021" name="Science">
        <title>Hunting the eagle killer: A cyanobacterial neurotoxin causes vacuolar myelinopathy.</title>
        <authorList>
            <person name="Breinlinger S."/>
            <person name="Phillips T.J."/>
            <person name="Haram B.N."/>
            <person name="Mares J."/>
            <person name="Martinez Yerena J.A."/>
            <person name="Hrouzek P."/>
            <person name="Sobotka R."/>
            <person name="Henderson W.M."/>
            <person name="Schmieder P."/>
            <person name="Williams S.M."/>
            <person name="Lauderdale J.D."/>
            <person name="Wilde H.D."/>
            <person name="Gerrin W."/>
            <person name="Kust A."/>
            <person name="Washington J.W."/>
            <person name="Wagner C."/>
            <person name="Geier B."/>
            <person name="Liebeke M."/>
            <person name="Enke H."/>
            <person name="Niedermeyer T.H.J."/>
            <person name="Wilde S.B."/>
        </authorList>
    </citation>
    <scope>NUCLEOTIDE SEQUENCE [LARGE SCALE GENOMIC DNA]</scope>
    <source>
        <strain evidence="12">Thurmond2011</strain>
    </source>
</reference>
<dbReference type="Proteomes" id="UP000667802">
    <property type="component" value="Unassembled WGS sequence"/>
</dbReference>
<feature type="compositionally biased region" description="Basic residues" evidence="7">
    <location>
        <begin position="418"/>
        <end position="434"/>
    </location>
</feature>
<evidence type="ECO:0000313" key="11">
    <source>
        <dbReference type="EMBL" id="MDR9896857.1"/>
    </source>
</evidence>
<dbReference type="GO" id="GO:0003677">
    <property type="term" value="F:DNA binding"/>
    <property type="evidence" value="ECO:0007669"/>
    <property type="project" value="UniProtKB-KW"/>
</dbReference>
<dbReference type="EMBL" id="JAALHA020000009">
    <property type="protein sequence ID" value="MDR9896857.1"/>
    <property type="molecule type" value="Genomic_DNA"/>
</dbReference>
<evidence type="ECO:0000313" key="12">
    <source>
        <dbReference type="Proteomes" id="UP000667802"/>
    </source>
</evidence>
<evidence type="ECO:0000259" key="9">
    <source>
        <dbReference type="Pfam" id="PF07282"/>
    </source>
</evidence>
<dbReference type="InterPro" id="IPR010095">
    <property type="entry name" value="Cas12f1-like_TNB"/>
</dbReference>
<dbReference type="InterPro" id="IPR001959">
    <property type="entry name" value="Transposase"/>
</dbReference>
<dbReference type="AlphaFoldDB" id="A0AAP5I8D9"/>
<gene>
    <name evidence="11" type="ORF">G7B40_020135</name>
</gene>
<evidence type="ECO:0000256" key="6">
    <source>
        <dbReference type="ARBA" id="ARBA00023172"/>
    </source>
</evidence>
<feature type="domain" description="Cas12f1-like TNB" evidence="9">
    <location>
        <begin position="321"/>
        <end position="384"/>
    </location>
</feature>
<dbReference type="Pfam" id="PF12323">
    <property type="entry name" value="HTH_OrfB_IS605"/>
    <property type="match status" value="1"/>
</dbReference>
<protein>
    <submittedName>
        <fullName evidence="11">Transposase</fullName>
    </submittedName>
</protein>
<dbReference type="GO" id="GO:0032196">
    <property type="term" value="P:transposition"/>
    <property type="evidence" value="ECO:0007669"/>
    <property type="project" value="UniProtKB-KW"/>
</dbReference>
<keyword evidence="3" id="KW-0479">Metal-binding</keyword>
<feature type="region of interest" description="Disordered" evidence="7">
    <location>
        <begin position="412"/>
        <end position="454"/>
    </location>
</feature>
<evidence type="ECO:0000259" key="8">
    <source>
        <dbReference type="Pfam" id="PF01385"/>
    </source>
</evidence>
<sequence length="454" mass="52300">MVTKRQTFRLYPNKEQEQKLFETRRVHAYVYNACIAHRRFEWKKNKKTVTYFDQQNCLRDFKKEWVEFAYIHSQAMQATVKRVDLAYNSFFQRLRGLPQFKSIRYYSGWTYPAKSGWKVNSNGKHGRLTLNDLGITLKMRGKAKEWGIPTTLTIVYKPSKNQWFASITVDVPTLESRFGSESKLEYQNVVAFDLGTQTAITLYDGSNFDAVENPRFTKRTEQKIKKVSKELRRKRAPNKTKKIKASNRWKKARKRVSKLQAKVALQRKDWQHKVTSDIASRYDIGVTEKLETSKMTRKAKKGSKRKKQKAGLNKSILSVGFGTLNQMIAYKIEQKGGLMLILPTKKIKPSQRCPNCGKIHKEWAELSNRYHVCNKCKFEIQRDKGSVMVMYNVATGSQLGVGTSLIDVGLSSSTDSTKKRKHTGSMKQLGKMKRQNSTNKANGELETPSVFTVG</sequence>
<keyword evidence="12" id="KW-1185">Reference proteome</keyword>